<evidence type="ECO:0000313" key="5">
    <source>
        <dbReference type="EMBL" id="OZI76602.1"/>
    </source>
</evidence>
<dbReference type="GO" id="GO:0030313">
    <property type="term" value="C:cell envelope"/>
    <property type="evidence" value="ECO:0007669"/>
    <property type="project" value="UniProtKB-SubCell"/>
</dbReference>
<dbReference type="Pfam" id="PF09375">
    <property type="entry name" value="Peptidase_M75"/>
    <property type="match status" value="1"/>
</dbReference>
<dbReference type="CDD" id="cd14659">
    <property type="entry name" value="Imelysin-like_IPPA"/>
    <property type="match status" value="1"/>
</dbReference>
<gene>
    <name evidence="5" type="ORF">CAL24_15955</name>
</gene>
<dbReference type="AlphaFoldDB" id="A0A261VSW9"/>
<sequence length="357" mass="37708">MLKYKKWLAGACLAVAGAPAVAAVPADLGARLADGYARPAVAALAERAHGLADALAAWCQSPQAARAEPVRQAFRDTVLAWSGVEFLRFGPLVQGNRYERLAFWPDTRGVMQRQVRALLAEADPQALAPGALAARSVALQGLPALEYVLYGEPGLLERGGQAEAGYACRYAVAVAANVAAVSDELKQAWSPQGDYGRQFTAPAPANDLYRDQQEVAAEAVKALSTGLQFARDVKLAPVLGDSAEAARFKRAALWRSDLSLPALAASVRGMRAFYDAGGYRYPDGEAWIDQAVRGELDRAAAALAAVDAPLEQAVAQPASWQRLALAGMILKNAKDIVDQNLAPALGVMIGFNALDGD</sequence>
<keyword evidence="5" id="KW-0378">Hydrolase</keyword>
<accession>A0A261VSW9</accession>
<dbReference type="RefSeq" id="WP_094807178.1">
    <property type="nucleotide sequence ID" value="NZ_NEVT01000006.1"/>
</dbReference>
<keyword evidence="5" id="KW-0645">Protease</keyword>
<evidence type="ECO:0000256" key="1">
    <source>
        <dbReference type="ARBA" id="ARBA00004196"/>
    </source>
</evidence>
<protein>
    <submittedName>
        <fullName evidence="5">Aminopeptidase</fullName>
    </submittedName>
</protein>
<evidence type="ECO:0000256" key="3">
    <source>
        <dbReference type="SAM" id="SignalP"/>
    </source>
</evidence>
<dbReference type="InterPro" id="IPR034984">
    <property type="entry name" value="Imelysin-like_IPPA"/>
</dbReference>
<name>A0A261VSW9_9BORD</name>
<feature type="domain" description="Imelysin-like" evidence="4">
    <location>
        <begin position="39"/>
        <end position="323"/>
    </location>
</feature>
<feature type="signal peptide" evidence="3">
    <location>
        <begin position="1"/>
        <end position="22"/>
    </location>
</feature>
<dbReference type="Proteomes" id="UP000215633">
    <property type="component" value="Unassembled WGS sequence"/>
</dbReference>
<organism evidence="5 6">
    <name type="scientific">Bordetella genomosp. 2</name>
    <dbReference type="NCBI Taxonomy" id="1983456"/>
    <lineage>
        <taxon>Bacteria</taxon>
        <taxon>Pseudomonadati</taxon>
        <taxon>Pseudomonadota</taxon>
        <taxon>Betaproteobacteria</taxon>
        <taxon>Burkholderiales</taxon>
        <taxon>Alcaligenaceae</taxon>
        <taxon>Bordetella</taxon>
    </lineage>
</organism>
<evidence type="ECO:0000313" key="6">
    <source>
        <dbReference type="Proteomes" id="UP000215633"/>
    </source>
</evidence>
<dbReference type="EMBL" id="NEVT01000006">
    <property type="protein sequence ID" value="OZI76602.1"/>
    <property type="molecule type" value="Genomic_DNA"/>
</dbReference>
<keyword evidence="2 3" id="KW-0732">Signal</keyword>
<dbReference type="InterPro" id="IPR018976">
    <property type="entry name" value="Imelysin-like"/>
</dbReference>
<dbReference type="Gene3D" id="1.20.1420.20">
    <property type="entry name" value="M75 peptidase, HXXE motif"/>
    <property type="match status" value="1"/>
</dbReference>
<evidence type="ECO:0000256" key="2">
    <source>
        <dbReference type="ARBA" id="ARBA00022729"/>
    </source>
</evidence>
<keyword evidence="5" id="KW-0031">Aminopeptidase</keyword>
<comment type="caution">
    <text evidence="5">The sequence shown here is derived from an EMBL/GenBank/DDBJ whole genome shotgun (WGS) entry which is preliminary data.</text>
</comment>
<dbReference type="InterPro" id="IPR038352">
    <property type="entry name" value="Imelysin_sf"/>
</dbReference>
<keyword evidence="6" id="KW-1185">Reference proteome</keyword>
<proteinExistence type="predicted"/>
<reference evidence="6" key="1">
    <citation type="submission" date="2017-05" db="EMBL/GenBank/DDBJ databases">
        <title>Complete and WGS of Bordetella genogroups.</title>
        <authorList>
            <person name="Spilker T."/>
            <person name="Lipuma J."/>
        </authorList>
    </citation>
    <scope>NUCLEOTIDE SEQUENCE [LARGE SCALE GENOMIC DNA]</scope>
    <source>
        <strain evidence="6">AU8256</strain>
    </source>
</reference>
<feature type="chain" id="PRO_5012627803" evidence="3">
    <location>
        <begin position="23"/>
        <end position="357"/>
    </location>
</feature>
<dbReference type="GO" id="GO:0004177">
    <property type="term" value="F:aminopeptidase activity"/>
    <property type="evidence" value="ECO:0007669"/>
    <property type="project" value="UniProtKB-KW"/>
</dbReference>
<comment type="subcellular location">
    <subcellularLocation>
        <location evidence="1">Cell envelope</location>
    </subcellularLocation>
</comment>
<evidence type="ECO:0000259" key="4">
    <source>
        <dbReference type="Pfam" id="PF09375"/>
    </source>
</evidence>